<accession>A0ABT9ILZ3</accession>
<dbReference type="Pfam" id="PF06224">
    <property type="entry name" value="AlkZ-like"/>
    <property type="match status" value="1"/>
</dbReference>
<proteinExistence type="predicted"/>
<evidence type="ECO:0000313" key="1">
    <source>
        <dbReference type="EMBL" id="MDP5226614.1"/>
    </source>
</evidence>
<dbReference type="PANTHER" id="PTHR38479:SF2">
    <property type="entry name" value="WINGED HELIX DNA-BINDING DOMAIN-CONTAINING PROTEIN"/>
    <property type="match status" value="1"/>
</dbReference>
<organism evidence="1 2">
    <name type="scientific">Arthrobacter horti</name>
    <dbReference type="NCBI Taxonomy" id="3068273"/>
    <lineage>
        <taxon>Bacteria</taxon>
        <taxon>Bacillati</taxon>
        <taxon>Actinomycetota</taxon>
        <taxon>Actinomycetes</taxon>
        <taxon>Micrococcales</taxon>
        <taxon>Micrococcaceae</taxon>
        <taxon>Arthrobacter</taxon>
    </lineage>
</organism>
<dbReference type="Proteomes" id="UP001232725">
    <property type="component" value="Unassembled WGS sequence"/>
</dbReference>
<dbReference type="RefSeq" id="WP_305995656.1">
    <property type="nucleotide sequence ID" value="NZ_JAVALS010000002.1"/>
</dbReference>
<gene>
    <name evidence="1" type="ORF">Q9R02_05535</name>
</gene>
<keyword evidence="2" id="KW-1185">Reference proteome</keyword>
<comment type="caution">
    <text evidence="1">The sequence shown here is derived from an EMBL/GenBank/DDBJ whole genome shotgun (WGS) entry which is preliminary data.</text>
</comment>
<evidence type="ECO:0000313" key="2">
    <source>
        <dbReference type="Proteomes" id="UP001232725"/>
    </source>
</evidence>
<sequence>MTSDVPSPDDLTPELLAAWSWHCQGLDGSAEGLAAEDVYSRYGWARSVGGGNPYLTLFSRAGLGREAADRALAELRIHELPSARGCAYVLGRDHFAFVLQAGRESGQAEVRVLEKLGVDPAEVDALAEDVVTVLDGCDGPLDPAGLRDVLGDKVRSMGEEGRKKGVSTTLPTALGLLQRDGRIRRVPPSGRLDQQRFGYTTWDLPPSGLDDEQARAELLRLYLSWTGGAGIKEIQWFTGFTVAQSKKAIAAVGAVECTTAEGAQRWMLPSDVERLGSFRPGGTPQLRLLASSDALVLLRRNAAELIADPVVADDVLNGGSALSADLEDHIVVDRGQIIGLWHYDPDAGKIAAWLFPDLEEPQERAAREEIVRVGEWIAQDLGDFRSNSLDSPKGRRKRIDHLNGLAGLGA</sequence>
<dbReference type="EMBL" id="JAVALS010000002">
    <property type="protein sequence ID" value="MDP5226614.1"/>
    <property type="molecule type" value="Genomic_DNA"/>
</dbReference>
<dbReference type="PANTHER" id="PTHR38479">
    <property type="entry name" value="LMO0824 PROTEIN"/>
    <property type="match status" value="1"/>
</dbReference>
<dbReference type="InterPro" id="IPR009351">
    <property type="entry name" value="AlkZ-like"/>
</dbReference>
<name>A0ABT9ILZ3_9MICC</name>
<protein>
    <submittedName>
        <fullName evidence="1">Crosslink repair DNA glycosylase YcaQ family protein</fullName>
    </submittedName>
</protein>
<reference evidence="1 2" key="1">
    <citation type="submission" date="2023-08" db="EMBL/GenBank/DDBJ databases">
        <title>Arthrobacter horti sp. nov., isolated from forest soil.</title>
        <authorList>
            <person name="Park M."/>
        </authorList>
    </citation>
    <scope>NUCLEOTIDE SEQUENCE [LARGE SCALE GENOMIC DNA]</scope>
    <source>
        <strain evidence="1 2">YJM1</strain>
    </source>
</reference>